<dbReference type="GO" id="GO:0016709">
    <property type="term" value="F:oxidoreductase activity, acting on paired donors, with incorporation or reduction of molecular oxygen, NAD(P)H as one donor, and incorporation of one atom of oxygen"/>
    <property type="evidence" value="ECO:0007669"/>
    <property type="project" value="UniProtKB-ARBA"/>
</dbReference>
<accession>A0AAD4PX35</accession>
<proteinExistence type="predicted"/>
<dbReference type="Pfam" id="PF21274">
    <property type="entry name" value="Rng_hyd_C"/>
    <property type="match status" value="1"/>
</dbReference>
<evidence type="ECO:0000313" key="5">
    <source>
        <dbReference type="EMBL" id="KAH8695974.1"/>
    </source>
</evidence>
<reference evidence="5" key="1">
    <citation type="submission" date="2021-12" db="EMBL/GenBank/DDBJ databases">
        <title>Convergent genome expansion in fungi linked to evolution of root-endophyte symbiosis.</title>
        <authorList>
            <consortium name="DOE Joint Genome Institute"/>
            <person name="Ke Y.-H."/>
            <person name="Bonito G."/>
            <person name="Liao H.-L."/>
            <person name="Looney B."/>
            <person name="Rojas-Flechas A."/>
            <person name="Nash J."/>
            <person name="Hameed K."/>
            <person name="Schadt C."/>
            <person name="Martin F."/>
            <person name="Crous P.W."/>
            <person name="Miettinen O."/>
            <person name="Magnuson J.K."/>
            <person name="Labbe J."/>
            <person name="Jacobson D."/>
            <person name="Doktycz M.J."/>
            <person name="Veneault-Fourrey C."/>
            <person name="Kuo A."/>
            <person name="Mondo S."/>
            <person name="Calhoun S."/>
            <person name="Riley R."/>
            <person name="Ohm R."/>
            <person name="LaButti K."/>
            <person name="Andreopoulos B."/>
            <person name="Pangilinan J."/>
            <person name="Nolan M."/>
            <person name="Tritt A."/>
            <person name="Clum A."/>
            <person name="Lipzen A."/>
            <person name="Daum C."/>
            <person name="Barry K."/>
            <person name="Grigoriev I.V."/>
            <person name="Vilgalys R."/>
        </authorList>
    </citation>
    <scope>NUCLEOTIDE SEQUENCE</scope>
    <source>
        <strain evidence="5">PMI_201</strain>
    </source>
</reference>
<keyword evidence="6" id="KW-1185">Reference proteome</keyword>
<dbReference type="PRINTS" id="PR00420">
    <property type="entry name" value="RNGMNOXGNASE"/>
</dbReference>
<comment type="caution">
    <text evidence="5">The sequence shown here is derived from an EMBL/GenBank/DDBJ whole genome shotgun (WGS) entry which is preliminary data.</text>
</comment>
<protein>
    <submittedName>
        <fullName evidence="5">FAD binding domain-containing protein</fullName>
    </submittedName>
</protein>
<sequence length="592" mass="65979">MIETGFLIVGAGPAGGSLACFLTVHGLRGIMISAASGTADTPRAHITNMAAIECLRDIGLEQEIKSLASDGESHMLHTRWCHSMAGEEYARIYSWGNDPVRKGHYVNASPCVPVDLPQTLLEPALIKYATNHGFTTRFNTSFLQYSEDPSSGKIVVTVRDDLADTKYQIQTKYLFGADGARSRIVKQLSLPLNVKPGQGLAINILVKADLSHLMQHRKGNLHYVMQPDREHPDFGWWSIVRMVKPWEEWMFIFFTAPGTDPNIQPSNEEYLKRVKEFIGDNTPAKILNVSKWFINETVAEEYSKGNIFCLGDAVHRHPPLNGLGSNTCIQDSYNLAWKVAFVEKGHASPSLLSTYSSERQPVGLGIITRANQALRDHFRIFDSLGQTNPSLAERLAIQDEFKSATPQGVARRKKFQEGIAQSAHEFHGLGIEMGQHYASAAIYDSDESAPYVSEGKDEVLDYVPNTYPGSRLPHAWLNKAIPVSPISTHDLAGHGEFTLFTGIGGEYWKAAATEISETLSVKINVHAIGFRQDWEDVYHDWARVRGVEESGAVLIRPDRFVAWRVREVLESEQTCHEKLLRVMQTILGLELP</sequence>
<dbReference type="Gene3D" id="3.40.30.120">
    <property type="match status" value="1"/>
</dbReference>
<dbReference type="SUPFAM" id="SSF51905">
    <property type="entry name" value="FAD/NAD(P)-binding domain"/>
    <property type="match status" value="1"/>
</dbReference>
<dbReference type="PANTHER" id="PTHR43004:SF8">
    <property type="entry name" value="FAD-BINDING DOMAIN-CONTAINING PROTEIN-RELATED"/>
    <property type="match status" value="1"/>
</dbReference>
<dbReference type="EMBL" id="JAJTJA010000007">
    <property type="protein sequence ID" value="KAH8695974.1"/>
    <property type="molecule type" value="Genomic_DNA"/>
</dbReference>
<dbReference type="AlphaFoldDB" id="A0AAD4PX35"/>
<dbReference type="GO" id="GO:0071949">
    <property type="term" value="F:FAD binding"/>
    <property type="evidence" value="ECO:0007669"/>
    <property type="project" value="InterPro"/>
</dbReference>
<evidence type="ECO:0000256" key="2">
    <source>
        <dbReference type="ARBA" id="ARBA00022827"/>
    </source>
</evidence>
<dbReference type="RefSeq" id="XP_046070912.1">
    <property type="nucleotide sequence ID" value="XM_046220487.1"/>
</dbReference>
<dbReference type="Gene3D" id="3.30.9.10">
    <property type="entry name" value="D-Amino Acid Oxidase, subunit A, domain 2"/>
    <property type="match status" value="1"/>
</dbReference>
<evidence type="ECO:0000256" key="3">
    <source>
        <dbReference type="ARBA" id="ARBA00023002"/>
    </source>
</evidence>
<dbReference type="InterPro" id="IPR002938">
    <property type="entry name" value="FAD-bd"/>
</dbReference>
<organism evidence="5 6">
    <name type="scientific">Talaromyces proteolyticus</name>
    <dbReference type="NCBI Taxonomy" id="1131652"/>
    <lineage>
        <taxon>Eukaryota</taxon>
        <taxon>Fungi</taxon>
        <taxon>Dikarya</taxon>
        <taxon>Ascomycota</taxon>
        <taxon>Pezizomycotina</taxon>
        <taxon>Eurotiomycetes</taxon>
        <taxon>Eurotiomycetidae</taxon>
        <taxon>Eurotiales</taxon>
        <taxon>Trichocomaceae</taxon>
        <taxon>Talaromyces</taxon>
        <taxon>Talaromyces sect. Bacilispori</taxon>
    </lineage>
</organism>
<dbReference type="GeneID" id="70250774"/>
<evidence type="ECO:0000259" key="4">
    <source>
        <dbReference type="Pfam" id="PF01494"/>
    </source>
</evidence>
<dbReference type="InterPro" id="IPR050641">
    <property type="entry name" value="RIFMO-like"/>
</dbReference>
<name>A0AAD4PX35_9EURO</name>
<evidence type="ECO:0000313" key="6">
    <source>
        <dbReference type="Proteomes" id="UP001201262"/>
    </source>
</evidence>
<keyword evidence="1" id="KW-0285">Flavoprotein</keyword>
<dbReference type="Pfam" id="PF01494">
    <property type="entry name" value="FAD_binding_3"/>
    <property type="match status" value="1"/>
</dbReference>
<feature type="domain" description="FAD-binding" evidence="4">
    <location>
        <begin position="5"/>
        <end position="368"/>
    </location>
</feature>
<dbReference type="PANTHER" id="PTHR43004">
    <property type="entry name" value="TRK SYSTEM POTASSIUM UPTAKE PROTEIN"/>
    <property type="match status" value="1"/>
</dbReference>
<evidence type="ECO:0000256" key="1">
    <source>
        <dbReference type="ARBA" id="ARBA00022630"/>
    </source>
</evidence>
<gene>
    <name evidence="5" type="ORF">BGW36DRAFT_428000</name>
</gene>
<dbReference type="Gene3D" id="3.50.50.60">
    <property type="entry name" value="FAD/NAD(P)-binding domain"/>
    <property type="match status" value="1"/>
</dbReference>
<keyword evidence="3" id="KW-0560">Oxidoreductase</keyword>
<dbReference type="InterPro" id="IPR036188">
    <property type="entry name" value="FAD/NAD-bd_sf"/>
</dbReference>
<dbReference type="Proteomes" id="UP001201262">
    <property type="component" value="Unassembled WGS sequence"/>
</dbReference>
<keyword evidence="2" id="KW-0274">FAD</keyword>